<accession>A0ABN2AQA0</accession>
<reference evidence="2 3" key="1">
    <citation type="journal article" date="2019" name="Int. J. Syst. Evol. Microbiol.">
        <title>The Global Catalogue of Microorganisms (GCM) 10K type strain sequencing project: providing services to taxonomists for standard genome sequencing and annotation.</title>
        <authorList>
            <consortium name="The Broad Institute Genomics Platform"/>
            <consortium name="The Broad Institute Genome Sequencing Center for Infectious Disease"/>
            <person name="Wu L."/>
            <person name="Ma J."/>
        </authorList>
    </citation>
    <scope>NUCLEOTIDE SEQUENCE [LARGE SCALE GENOMIC DNA]</scope>
    <source>
        <strain evidence="2 3">JCM 15933</strain>
    </source>
</reference>
<keyword evidence="1" id="KW-0812">Transmembrane</keyword>
<proteinExistence type="predicted"/>
<dbReference type="RefSeq" id="WP_344504061.1">
    <property type="nucleotide sequence ID" value="NZ_BAAAQD010000009.1"/>
</dbReference>
<dbReference type="InterPro" id="IPR021257">
    <property type="entry name" value="DUF2809"/>
</dbReference>
<organism evidence="2 3">
    <name type="scientific">Dactylosporangium maewongense</name>
    <dbReference type="NCBI Taxonomy" id="634393"/>
    <lineage>
        <taxon>Bacteria</taxon>
        <taxon>Bacillati</taxon>
        <taxon>Actinomycetota</taxon>
        <taxon>Actinomycetes</taxon>
        <taxon>Micromonosporales</taxon>
        <taxon>Micromonosporaceae</taxon>
        <taxon>Dactylosporangium</taxon>
    </lineage>
</organism>
<keyword evidence="1" id="KW-0472">Membrane</keyword>
<dbReference type="Proteomes" id="UP001501470">
    <property type="component" value="Unassembled WGS sequence"/>
</dbReference>
<evidence type="ECO:0008006" key="4">
    <source>
        <dbReference type="Google" id="ProtNLM"/>
    </source>
</evidence>
<evidence type="ECO:0000256" key="1">
    <source>
        <dbReference type="SAM" id="Phobius"/>
    </source>
</evidence>
<evidence type="ECO:0000313" key="2">
    <source>
        <dbReference type="EMBL" id="GAA1524080.1"/>
    </source>
</evidence>
<feature type="transmembrane region" description="Helical" evidence="1">
    <location>
        <begin position="56"/>
        <end position="81"/>
    </location>
</feature>
<dbReference type="Pfam" id="PF10990">
    <property type="entry name" value="DUF2809"/>
    <property type="match status" value="1"/>
</dbReference>
<gene>
    <name evidence="2" type="ORF">GCM10009827_045650</name>
</gene>
<comment type="caution">
    <text evidence="2">The sequence shown here is derived from an EMBL/GenBank/DDBJ whole genome shotgun (WGS) entry which is preliminary data.</text>
</comment>
<keyword evidence="3" id="KW-1185">Reference proteome</keyword>
<evidence type="ECO:0000313" key="3">
    <source>
        <dbReference type="Proteomes" id="UP001501470"/>
    </source>
</evidence>
<protein>
    <recommendedName>
        <fullName evidence="4">Integral membrane protein</fullName>
    </recommendedName>
</protein>
<feature type="transmembrane region" description="Helical" evidence="1">
    <location>
        <begin position="101"/>
        <end position="118"/>
    </location>
</feature>
<name>A0ABN2AQA0_9ACTN</name>
<dbReference type="EMBL" id="BAAAQD010000009">
    <property type="protein sequence ID" value="GAA1524080.1"/>
    <property type="molecule type" value="Genomic_DNA"/>
</dbReference>
<sequence length="135" mass="14477">MRSRLLALAGVAAALAVAFAIRAVDDGALRQYSGTALYASMIYAGVFVLRPRTTPLVAGAVAIAWCWAVELAQLTGVPAELSARSLLARYALGVKFDPADLAWYPVGVVPLVVAHLLFRRRKFHAVTRQDTLAGR</sequence>
<feature type="transmembrane region" description="Helical" evidence="1">
    <location>
        <begin position="30"/>
        <end position="49"/>
    </location>
</feature>
<keyword evidence="1" id="KW-1133">Transmembrane helix</keyword>